<dbReference type="AlphaFoldDB" id="A0AAD5C1M1"/>
<dbReference type="PROSITE" id="PS51444">
    <property type="entry name" value="FH2"/>
    <property type="match status" value="1"/>
</dbReference>
<name>A0AAD5C1M1_AMBAR</name>
<feature type="non-terminal residue" evidence="3">
    <location>
        <position position="1"/>
    </location>
</feature>
<gene>
    <name evidence="3" type="ORF">M8C21_021336</name>
</gene>
<dbReference type="PANTHER" id="PTHR45733:SF33">
    <property type="entry name" value="FORMIN-LIKE PROTEIN"/>
    <property type="match status" value="1"/>
</dbReference>
<dbReference type="Proteomes" id="UP001206925">
    <property type="component" value="Unassembled WGS sequence"/>
</dbReference>
<evidence type="ECO:0000313" key="4">
    <source>
        <dbReference type="Proteomes" id="UP001206925"/>
    </source>
</evidence>
<accession>A0AAD5C1M1</accession>
<comment type="similarity">
    <text evidence="1">Belongs to the formin-like family. Class-II subfamily.</text>
</comment>
<evidence type="ECO:0000256" key="1">
    <source>
        <dbReference type="ARBA" id="ARBA00006468"/>
    </source>
</evidence>
<dbReference type="InterPro" id="IPR051144">
    <property type="entry name" value="Formin_homology_domain"/>
</dbReference>
<keyword evidence="4" id="KW-1185">Reference proteome</keyword>
<protein>
    <recommendedName>
        <fullName evidence="2">FH2 domain-containing protein</fullName>
    </recommendedName>
</protein>
<evidence type="ECO:0000259" key="2">
    <source>
        <dbReference type="PROSITE" id="PS51444"/>
    </source>
</evidence>
<dbReference type="InterPro" id="IPR015425">
    <property type="entry name" value="FH2_Formin"/>
</dbReference>
<dbReference type="SUPFAM" id="SSF101447">
    <property type="entry name" value="Formin homology 2 domain (FH2 domain)"/>
    <property type="match status" value="1"/>
</dbReference>
<dbReference type="InterPro" id="IPR042201">
    <property type="entry name" value="FH2_Formin_sf"/>
</dbReference>
<sequence length="215" mass="23912">FFLELMKVPRTESKLKVFSFKLQFGSQVSDLRKSLNSVRSSSKFKRVMQTILSLGNALNQGTARGSAVGFRLDSLLKLTDTRARNNRMTLMHYLCKVLADKLPELLDFSKDLDSLEPASKVQLKYLAEEMQTISKGLEKVVQELSTAENDGPISEKFRIALKEFLCSAEGEARALASLYSLVGKSVDALILYFGEDPARCPYEHVGIKKAPVPAS</sequence>
<feature type="domain" description="FH2" evidence="2">
    <location>
        <begin position="1"/>
        <end position="215"/>
    </location>
</feature>
<reference evidence="3" key="1">
    <citation type="submission" date="2022-06" db="EMBL/GenBank/DDBJ databases">
        <title>Uncovering the hologenomic basis of an extraordinary plant invasion.</title>
        <authorList>
            <person name="Bieker V.C."/>
            <person name="Martin M.D."/>
            <person name="Gilbert T."/>
            <person name="Hodgins K."/>
            <person name="Battlay P."/>
            <person name="Petersen B."/>
            <person name="Wilson J."/>
        </authorList>
    </citation>
    <scope>NUCLEOTIDE SEQUENCE</scope>
    <source>
        <strain evidence="3">AA19_3_7</strain>
        <tissue evidence="3">Leaf</tissue>
    </source>
</reference>
<dbReference type="PANTHER" id="PTHR45733">
    <property type="entry name" value="FORMIN-J"/>
    <property type="match status" value="1"/>
</dbReference>
<dbReference type="EMBL" id="JAMZMK010010007">
    <property type="protein sequence ID" value="KAI7733397.1"/>
    <property type="molecule type" value="Genomic_DNA"/>
</dbReference>
<dbReference type="Pfam" id="PF02181">
    <property type="entry name" value="FH2"/>
    <property type="match status" value="1"/>
</dbReference>
<dbReference type="Gene3D" id="1.20.58.2220">
    <property type="entry name" value="Formin, FH2 domain"/>
    <property type="match status" value="1"/>
</dbReference>
<evidence type="ECO:0000313" key="3">
    <source>
        <dbReference type="EMBL" id="KAI7733397.1"/>
    </source>
</evidence>
<organism evidence="3 4">
    <name type="scientific">Ambrosia artemisiifolia</name>
    <name type="common">Common ragweed</name>
    <dbReference type="NCBI Taxonomy" id="4212"/>
    <lineage>
        <taxon>Eukaryota</taxon>
        <taxon>Viridiplantae</taxon>
        <taxon>Streptophyta</taxon>
        <taxon>Embryophyta</taxon>
        <taxon>Tracheophyta</taxon>
        <taxon>Spermatophyta</taxon>
        <taxon>Magnoliopsida</taxon>
        <taxon>eudicotyledons</taxon>
        <taxon>Gunneridae</taxon>
        <taxon>Pentapetalae</taxon>
        <taxon>asterids</taxon>
        <taxon>campanulids</taxon>
        <taxon>Asterales</taxon>
        <taxon>Asteraceae</taxon>
        <taxon>Asteroideae</taxon>
        <taxon>Heliantheae alliance</taxon>
        <taxon>Heliantheae</taxon>
        <taxon>Ambrosia</taxon>
    </lineage>
</organism>
<comment type="caution">
    <text evidence="3">The sequence shown here is derived from an EMBL/GenBank/DDBJ whole genome shotgun (WGS) entry which is preliminary data.</text>
</comment>
<proteinExistence type="inferred from homology"/>